<reference evidence="2" key="2">
    <citation type="journal article" date="2024" name="Plant">
        <title>Genomic evolution and insights into agronomic trait innovations of Sesamum species.</title>
        <authorList>
            <person name="Miao H."/>
            <person name="Wang L."/>
            <person name="Qu L."/>
            <person name="Liu H."/>
            <person name="Sun Y."/>
            <person name="Le M."/>
            <person name="Wang Q."/>
            <person name="Wei S."/>
            <person name="Zheng Y."/>
            <person name="Lin W."/>
            <person name="Duan Y."/>
            <person name="Cao H."/>
            <person name="Xiong S."/>
            <person name="Wang X."/>
            <person name="Wei L."/>
            <person name="Li C."/>
            <person name="Ma Q."/>
            <person name="Ju M."/>
            <person name="Zhao R."/>
            <person name="Li G."/>
            <person name="Mu C."/>
            <person name="Tian Q."/>
            <person name="Mei H."/>
            <person name="Zhang T."/>
            <person name="Gao T."/>
            <person name="Zhang H."/>
        </authorList>
    </citation>
    <scope>NUCLEOTIDE SEQUENCE</scope>
    <source>
        <strain evidence="2">KEN1</strain>
    </source>
</reference>
<gene>
    <name evidence="2" type="ORF">Slati_3184000</name>
</gene>
<dbReference type="EMBL" id="JACGWN010000011">
    <property type="protein sequence ID" value="KAL0421611.1"/>
    <property type="molecule type" value="Genomic_DNA"/>
</dbReference>
<feature type="domain" description="Reverse transcriptase zinc-binding" evidence="1">
    <location>
        <begin position="7"/>
        <end position="52"/>
    </location>
</feature>
<evidence type="ECO:0000313" key="2">
    <source>
        <dbReference type="EMBL" id="KAL0421611.1"/>
    </source>
</evidence>
<comment type="caution">
    <text evidence="2">The sequence shown here is derived from an EMBL/GenBank/DDBJ whole genome shotgun (WGS) entry which is preliminary data.</text>
</comment>
<protein>
    <recommendedName>
        <fullName evidence="1">Reverse transcriptase zinc-binding domain-containing protein</fullName>
    </recommendedName>
</protein>
<name>A0AAW2UX11_9LAMI</name>
<dbReference type="AlphaFoldDB" id="A0AAW2UX11"/>
<dbReference type="Pfam" id="PF13966">
    <property type="entry name" value="zf-RVT"/>
    <property type="match status" value="1"/>
</dbReference>
<proteinExistence type="predicted"/>
<organism evidence="2">
    <name type="scientific">Sesamum latifolium</name>
    <dbReference type="NCBI Taxonomy" id="2727402"/>
    <lineage>
        <taxon>Eukaryota</taxon>
        <taxon>Viridiplantae</taxon>
        <taxon>Streptophyta</taxon>
        <taxon>Embryophyta</taxon>
        <taxon>Tracheophyta</taxon>
        <taxon>Spermatophyta</taxon>
        <taxon>Magnoliopsida</taxon>
        <taxon>eudicotyledons</taxon>
        <taxon>Gunneridae</taxon>
        <taxon>Pentapetalae</taxon>
        <taxon>asterids</taxon>
        <taxon>lamiids</taxon>
        <taxon>Lamiales</taxon>
        <taxon>Pedaliaceae</taxon>
        <taxon>Sesamum</taxon>
    </lineage>
</organism>
<sequence length="149" mass="17049">MKVRQIVQLFAWRACRDAIPVGGKLRKRGVSTTLECICCSHDSEDLSHFLLLVHFRQASLGIVRDPIAYHRSQPQQCGDVDTCLRGELGRRDFDLFLMICWSLWCRNQLVFKAKHASVMEVVERARRGLWVNENSPRFGANGPGRQDHG</sequence>
<dbReference type="InterPro" id="IPR026960">
    <property type="entry name" value="RVT-Znf"/>
</dbReference>
<accession>A0AAW2UX11</accession>
<reference evidence="2" key="1">
    <citation type="submission" date="2020-06" db="EMBL/GenBank/DDBJ databases">
        <authorList>
            <person name="Li T."/>
            <person name="Hu X."/>
            <person name="Zhang T."/>
            <person name="Song X."/>
            <person name="Zhang H."/>
            <person name="Dai N."/>
            <person name="Sheng W."/>
            <person name="Hou X."/>
            <person name="Wei L."/>
        </authorList>
    </citation>
    <scope>NUCLEOTIDE SEQUENCE</scope>
    <source>
        <strain evidence="2">KEN1</strain>
        <tissue evidence="2">Leaf</tissue>
    </source>
</reference>
<evidence type="ECO:0000259" key="1">
    <source>
        <dbReference type="Pfam" id="PF13966"/>
    </source>
</evidence>